<reference evidence="3" key="1">
    <citation type="submission" date="2021-02" db="EMBL/GenBank/DDBJ databases">
        <authorList>
            <person name="Nowell W R."/>
        </authorList>
    </citation>
    <scope>NUCLEOTIDE SEQUENCE</scope>
</reference>
<dbReference type="PIRSF" id="PIRSF007951">
    <property type="entry name" value="Hemolysin, aegerolysin type"/>
    <property type="match status" value="1"/>
</dbReference>
<evidence type="ECO:0000313" key="4">
    <source>
        <dbReference type="EMBL" id="CAF4108413.1"/>
    </source>
</evidence>
<evidence type="ECO:0000313" key="3">
    <source>
        <dbReference type="EMBL" id="CAF1295161.1"/>
    </source>
</evidence>
<dbReference type="Proteomes" id="UP000681722">
    <property type="component" value="Unassembled WGS sequence"/>
</dbReference>
<name>A0A815DA65_9BILA</name>
<dbReference type="OrthoDB" id="2727348at2759"/>
<dbReference type="GO" id="GO:0019836">
    <property type="term" value="P:symbiont-mediated hemolysis of host erythrocyte"/>
    <property type="evidence" value="ECO:0007669"/>
    <property type="project" value="InterPro"/>
</dbReference>
<evidence type="ECO:0000256" key="2">
    <source>
        <dbReference type="SAM" id="SignalP"/>
    </source>
</evidence>
<feature type="signal peptide" evidence="2">
    <location>
        <begin position="1"/>
        <end position="26"/>
    </location>
</feature>
<dbReference type="Gene3D" id="2.60.270.50">
    <property type="match status" value="1"/>
</dbReference>
<gene>
    <name evidence="3" type="ORF">GPM918_LOCUS28238</name>
    <name evidence="4" type="ORF">SRO942_LOCUS28718</name>
</gene>
<dbReference type="EMBL" id="CAJNOQ010012233">
    <property type="protein sequence ID" value="CAF1295161.1"/>
    <property type="molecule type" value="Genomic_DNA"/>
</dbReference>
<keyword evidence="2" id="KW-0732">Signal</keyword>
<feature type="chain" id="PRO_5036411438" evidence="2">
    <location>
        <begin position="27"/>
        <end position="161"/>
    </location>
</feature>
<dbReference type="Pfam" id="PF06355">
    <property type="entry name" value="Aegerolysin"/>
    <property type="match status" value="1"/>
</dbReference>
<evidence type="ECO:0000256" key="1">
    <source>
        <dbReference type="ARBA" id="ARBA00010795"/>
    </source>
</evidence>
<dbReference type="AlphaFoldDB" id="A0A815DA65"/>
<comment type="similarity">
    <text evidence="1">Belongs to the aegerolysin family.</text>
</comment>
<accession>A0A815DA65</accession>
<organism evidence="3 5">
    <name type="scientific">Didymodactylos carnosus</name>
    <dbReference type="NCBI Taxonomy" id="1234261"/>
    <lineage>
        <taxon>Eukaryota</taxon>
        <taxon>Metazoa</taxon>
        <taxon>Spiralia</taxon>
        <taxon>Gnathifera</taxon>
        <taxon>Rotifera</taxon>
        <taxon>Eurotatoria</taxon>
        <taxon>Bdelloidea</taxon>
        <taxon>Philodinida</taxon>
        <taxon>Philodinidae</taxon>
        <taxon>Didymodactylos</taxon>
    </lineage>
</organism>
<proteinExistence type="inferred from homology"/>
<dbReference type="InterPro" id="IPR009413">
    <property type="entry name" value="Aegerolysin-typ"/>
</dbReference>
<evidence type="ECO:0000313" key="5">
    <source>
        <dbReference type="Proteomes" id="UP000663829"/>
    </source>
</evidence>
<keyword evidence="5" id="KW-1185">Reference proteome</keyword>
<protein>
    <submittedName>
        <fullName evidence="3">Uncharacterized protein</fullName>
    </submittedName>
</protein>
<dbReference type="EMBL" id="CAJOBC010034684">
    <property type="protein sequence ID" value="CAF4108413.1"/>
    <property type="molecule type" value="Genomic_DNA"/>
</dbReference>
<comment type="caution">
    <text evidence="3">The sequence shown here is derived from an EMBL/GenBank/DDBJ whole genome shotgun (WGS) entry which is preliminary data.</text>
</comment>
<dbReference type="Proteomes" id="UP000663829">
    <property type="component" value="Unassembled WGS sequence"/>
</dbReference>
<sequence length="161" mass="17312">MLKGRRTNLMIAVIMLLVVVTPSVESAYAQWIQAKIINRSPNAVVIKNGQLKWGKWYDNGGNKDQVVQAPNVTVNAHSAKIAFSSSGRSWSASGTQGSVELWSQSVKIGTFVWDCPWGSKTNSYDITDKGADYVISVDGGSRYGGAIGIVSITVAYVPVNS</sequence>